<gene>
    <name evidence="2" type="ORF">H9751_05055</name>
</gene>
<feature type="region of interest" description="Disordered" evidence="1">
    <location>
        <begin position="1"/>
        <end position="22"/>
    </location>
</feature>
<proteinExistence type="predicted"/>
<organism evidence="2 3">
    <name type="scientific">Candidatus Corynebacterium faecigallinarum</name>
    <dbReference type="NCBI Taxonomy" id="2838528"/>
    <lineage>
        <taxon>Bacteria</taxon>
        <taxon>Bacillati</taxon>
        <taxon>Actinomycetota</taxon>
        <taxon>Actinomycetes</taxon>
        <taxon>Mycobacteriales</taxon>
        <taxon>Corynebacteriaceae</taxon>
        <taxon>Corynebacterium</taxon>
    </lineage>
</organism>
<protein>
    <submittedName>
        <fullName evidence="2">Uncharacterized protein</fullName>
    </submittedName>
</protein>
<reference evidence="2" key="2">
    <citation type="submission" date="2021-04" db="EMBL/GenBank/DDBJ databases">
        <authorList>
            <person name="Gilroy R."/>
        </authorList>
    </citation>
    <scope>NUCLEOTIDE SEQUENCE</scope>
    <source>
        <strain evidence="2">ChiHjej13B12-4958</strain>
    </source>
</reference>
<dbReference type="Proteomes" id="UP000823858">
    <property type="component" value="Unassembled WGS sequence"/>
</dbReference>
<dbReference type="AlphaFoldDB" id="A0A9D2QC91"/>
<accession>A0A9D2QC91</accession>
<evidence type="ECO:0000313" key="2">
    <source>
        <dbReference type="EMBL" id="HJC84901.1"/>
    </source>
</evidence>
<evidence type="ECO:0000256" key="1">
    <source>
        <dbReference type="SAM" id="MobiDB-lite"/>
    </source>
</evidence>
<evidence type="ECO:0000313" key="3">
    <source>
        <dbReference type="Proteomes" id="UP000823858"/>
    </source>
</evidence>
<dbReference type="EMBL" id="DWVP01000013">
    <property type="protein sequence ID" value="HJC84901.1"/>
    <property type="molecule type" value="Genomic_DNA"/>
</dbReference>
<name>A0A9D2QC91_9CORY</name>
<sequence length="60" mass="6428">MAVTDQTEPERSTPVPGAPTNVDELVAEVDRLLSSDAEGNDEAALLEQAHRLINDALEGR</sequence>
<comment type="caution">
    <text evidence="2">The sequence shown here is derived from an EMBL/GenBank/DDBJ whole genome shotgun (WGS) entry which is preliminary data.</text>
</comment>
<reference evidence="2" key="1">
    <citation type="journal article" date="2021" name="PeerJ">
        <title>Extensive microbial diversity within the chicken gut microbiome revealed by metagenomics and culture.</title>
        <authorList>
            <person name="Gilroy R."/>
            <person name="Ravi A."/>
            <person name="Getino M."/>
            <person name="Pursley I."/>
            <person name="Horton D.L."/>
            <person name="Alikhan N.F."/>
            <person name="Baker D."/>
            <person name="Gharbi K."/>
            <person name="Hall N."/>
            <person name="Watson M."/>
            <person name="Adriaenssens E.M."/>
            <person name="Foster-Nyarko E."/>
            <person name="Jarju S."/>
            <person name="Secka A."/>
            <person name="Antonio M."/>
            <person name="Oren A."/>
            <person name="Chaudhuri R.R."/>
            <person name="La Ragione R."/>
            <person name="Hildebrand F."/>
            <person name="Pallen M.J."/>
        </authorList>
    </citation>
    <scope>NUCLEOTIDE SEQUENCE</scope>
    <source>
        <strain evidence="2">ChiHjej13B12-4958</strain>
    </source>
</reference>